<dbReference type="RefSeq" id="WP_204634401.1">
    <property type="nucleotide sequence ID" value="NZ_JADIKC010000001.1"/>
</dbReference>
<keyword evidence="3" id="KW-1185">Reference proteome</keyword>
<keyword evidence="1" id="KW-0812">Transmembrane</keyword>
<feature type="transmembrane region" description="Helical" evidence="1">
    <location>
        <begin position="131"/>
        <end position="150"/>
    </location>
</feature>
<reference evidence="2 3" key="1">
    <citation type="submission" date="2020-10" db="EMBL/GenBank/DDBJ databases">
        <title>Phylogeny of dyella-like bacteria.</title>
        <authorList>
            <person name="Fu J."/>
        </authorList>
    </citation>
    <scope>NUCLEOTIDE SEQUENCE [LARGE SCALE GENOMIC DNA]</scope>
    <source>
        <strain evidence="2 3">THG-B117</strain>
    </source>
</reference>
<comment type="caution">
    <text evidence="2">The sequence shown here is derived from an EMBL/GenBank/DDBJ whole genome shotgun (WGS) entry which is preliminary data.</text>
</comment>
<accession>A0ABS2JMD7</accession>
<proteinExistence type="predicted"/>
<protein>
    <submittedName>
        <fullName evidence="2">Uncharacterized protein</fullName>
    </submittedName>
</protein>
<sequence length="164" mass="18043">MITAIQGKQSAFRFVCPSAADLAKSRYMGYAIPEAGTTLASLRITWVCLLIALIAMSTSTRGLPVLYVVLLTQLAHGIWKVFRLRKVVRDSQGAFEIKPIHRNLLQEHRLYVSSILAVSTFLLKLDDQHATIWAALSLGGVVLVTLSWGVDRINRGKLGLPASE</sequence>
<name>A0ABS2JMD7_9GAMM</name>
<gene>
    <name evidence="2" type="ORF">ISP20_02125</name>
</gene>
<evidence type="ECO:0000256" key="1">
    <source>
        <dbReference type="SAM" id="Phobius"/>
    </source>
</evidence>
<evidence type="ECO:0000313" key="2">
    <source>
        <dbReference type="EMBL" id="MBM7119945.1"/>
    </source>
</evidence>
<keyword evidence="1" id="KW-1133">Transmembrane helix</keyword>
<keyword evidence="1" id="KW-0472">Membrane</keyword>
<dbReference type="Proteomes" id="UP001430065">
    <property type="component" value="Unassembled WGS sequence"/>
</dbReference>
<organism evidence="2 3">
    <name type="scientific">Dyella kyungheensis</name>
    <dbReference type="NCBI Taxonomy" id="1242174"/>
    <lineage>
        <taxon>Bacteria</taxon>
        <taxon>Pseudomonadati</taxon>
        <taxon>Pseudomonadota</taxon>
        <taxon>Gammaproteobacteria</taxon>
        <taxon>Lysobacterales</taxon>
        <taxon>Rhodanobacteraceae</taxon>
        <taxon>Dyella</taxon>
    </lineage>
</organism>
<evidence type="ECO:0000313" key="3">
    <source>
        <dbReference type="Proteomes" id="UP001430065"/>
    </source>
</evidence>
<dbReference type="EMBL" id="JADIKC010000001">
    <property type="protein sequence ID" value="MBM7119945.1"/>
    <property type="molecule type" value="Genomic_DNA"/>
</dbReference>